<name>A0A5R9KDV0_9BACT</name>
<dbReference type="OrthoDB" id="8536512at2"/>
<reference evidence="1 2" key="1">
    <citation type="submission" date="2019-05" db="EMBL/GenBank/DDBJ databases">
        <authorList>
            <person name="Qu J.-H."/>
        </authorList>
    </citation>
    <scope>NUCLEOTIDE SEQUENCE [LARGE SCALE GENOMIC DNA]</scope>
    <source>
        <strain evidence="1 2">Z12</strain>
    </source>
</reference>
<dbReference type="RefSeq" id="WP_138280927.1">
    <property type="nucleotide sequence ID" value="NZ_BMGE01000002.1"/>
</dbReference>
<keyword evidence="2" id="KW-1185">Reference proteome</keyword>
<evidence type="ECO:0000313" key="1">
    <source>
        <dbReference type="EMBL" id="TLU94299.1"/>
    </source>
</evidence>
<dbReference type="AlphaFoldDB" id="A0A5R9KDV0"/>
<evidence type="ECO:0000313" key="2">
    <source>
        <dbReference type="Proteomes" id="UP000309788"/>
    </source>
</evidence>
<dbReference type="EMBL" id="VCEI01000021">
    <property type="protein sequence ID" value="TLU94299.1"/>
    <property type="molecule type" value="Genomic_DNA"/>
</dbReference>
<dbReference type="Proteomes" id="UP000309788">
    <property type="component" value="Unassembled WGS sequence"/>
</dbReference>
<organism evidence="1 2">
    <name type="scientific">Dyadobacter sediminis</name>
    <dbReference type="NCBI Taxonomy" id="1493691"/>
    <lineage>
        <taxon>Bacteria</taxon>
        <taxon>Pseudomonadati</taxon>
        <taxon>Bacteroidota</taxon>
        <taxon>Cytophagia</taxon>
        <taxon>Cytophagales</taxon>
        <taxon>Spirosomataceae</taxon>
        <taxon>Dyadobacter</taxon>
    </lineage>
</organism>
<protein>
    <recommendedName>
        <fullName evidence="3">Zinc finger CHC2-type domain-containing protein</fullName>
    </recommendedName>
</protein>
<proteinExistence type="predicted"/>
<accession>A0A5R9KDV0</accession>
<evidence type="ECO:0008006" key="3">
    <source>
        <dbReference type="Google" id="ProtNLM"/>
    </source>
</evidence>
<gene>
    <name evidence="1" type="ORF">FEM55_08585</name>
</gene>
<comment type="caution">
    <text evidence="1">The sequence shown here is derived from an EMBL/GenBank/DDBJ whole genome shotgun (WGS) entry which is preliminary data.</text>
</comment>
<sequence>MNPAIKRGNQWYVFPVREPEYSLSFKVNAAINRWYDYALMQGSKLFDLAERIYPNQDTDSLVEKINQAISSSHGRLQASALALKIVLKIKLPLDYFTNSF</sequence>